<keyword evidence="7" id="KW-0406">Ion transport</keyword>
<dbReference type="PANTHER" id="PTHR34501:SF9">
    <property type="entry name" value="MAJOR OUTER MEMBRANE PROTEIN P.IA"/>
    <property type="match status" value="1"/>
</dbReference>
<dbReference type="InterPro" id="IPR002299">
    <property type="entry name" value="Porin_Neis"/>
</dbReference>
<comment type="caution">
    <text evidence="13">The sequence shown here is derived from an EMBL/GenBank/DDBJ whole genome shotgun (WGS) entry which is preliminary data.</text>
</comment>
<dbReference type="InterPro" id="IPR023614">
    <property type="entry name" value="Porin_dom_sf"/>
</dbReference>
<dbReference type="Pfam" id="PF13609">
    <property type="entry name" value="Porin_4"/>
    <property type="match status" value="1"/>
</dbReference>
<keyword evidence="6 11" id="KW-0732">Signal</keyword>
<dbReference type="InterPro" id="IPR033900">
    <property type="entry name" value="Gram_neg_porin_domain"/>
</dbReference>
<organism evidence="13 14">
    <name type="scientific">Burkholderia semiarida</name>
    <dbReference type="NCBI Taxonomy" id="2843303"/>
    <lineage>
        <taxon>Bacteria</taxon>
        <taxon>Pseudomonadati</taxon>
        <taxon>Pseudomonadota</taxon>
        <taxon>Betaproteobacteria</taxon>
        <taxon>Burkholderiales</taxon>
        <taxon>Burkholderiaceae</taxon>
        <taxon>Burkholderia</taxon>
        <taxon>Burkholderia cepacia complex</taxon>
    </lineage>
</organism>
<comment type="subunit">
    <text evidence="2">Homotrimer.</text>
</comment>
<keyword evidence="9" id="KW-0472">Membrane</keyword>
<dbReference type="Gene3D" id="2.40.160.10">
    <property type="entry name" value="Porin"/>
    <property type="match status" value="1"/>
</dbReference>
<keyword evidence="5" id="KW-0812">Transmembrane</keyword>
<keyword evidence="3" id="KW-0813">Transport</keyword>
<evidence type="ECO:0000256" key="9">
    <source>
        <dbReference type="ARBA" id="ARBA00023136"/>
    </source>
</evidence>
<dbReference type="CDD" id="cd00342">
    <property type="entry name" value="gram_neg_porins"/>
    <property type="match status" value="1"/>
</dbReference>
<evidence type="ECO:0000256" key="5">
    <source>
        <dbReference type="ARBA" id="ARBA00022692"/>
    </source>
</evidence>
<dbReference type="PANTHER" id="PTHR34501">
    <property type="entry name" value="PROTEIN YDDL-RELATED"/>
    <property type="match status" value="1"/>
</dbReference>
<evidence type="ECO:0000256" key="6">
    <source>
        <dbReference type="ARBA" id="ARBA00022729"/>
    </source>
</evidence>
<keyword evidence="10" id="KW-0998">Cell outer membrane</keyword>
<dbReference type="InterPro" id="IPR050298">
    <property type="entry name" value="Gram-neg_bact_OMP"/>
</dbReference>
<evidence type="ECO:0000256" key="11">
    <source>
        <dbReference type="SAM" id="SignalP"/>
    </source>
</evidence>
<keyword evidence="8" id="KW-0626">Porin</keyword>
<evidence type="ECO:0000313" key="14">
    <source>
        <dbReference type="Proteomes" id="UP001609186"/>
    </source>
</evidence>
<keyword evidence="4" id="KW-1134">Transmembrane beta strand</keyword>
<dbReference type="EMBL" id="JBIMPM010000017">
    <property type="protein sequence ID" value="MFH5252689.1"/>
    <property type="molecule type" value="Genomic_DNA"/>
</dbReference>
<dbReference type="RefSeq" id="WP_395129676.1">
    <property type="nucleotide sequence ID" value="NZ_JBIMPM010000017.1"/>
</dbReference>
<protein>
    <submittedName>
        <fullName evidence="13">Porin</fullName>
    </submittedName>
</protein>
<evidence type="ECO:0000256" key="8">
    <source>
        <dbReference type="ARBA" id="ARBA00023114"/>
    </source>
</evidence>
<evidence type="ECO:0000256" key="2">
    <source>
        <dbReference type="ARBA" id="ARBA00011233"/>
    </source>
</evidence>
<reference evidence="13 14" key="1">
    <citation type="submission" date="2024-10" db="EMBL/GenBank/DDBJ databases">
        <title>Burkholderia semiarida in Mexico.</title>
        <authorList>
            <person name="Estrada P."/>
        </authorList>
    </citation>
    <scope>NUCLEOTIDE SEQUENCE [LARGE SCALE GENOMIC DNA]</scope>
    <source>
        <strain evidence="13 14">CLM7-1</strain>
    </source>
</reference>
<dbReference type="PRINTS" id="PR00184">
    <property type="entry name" value="NEISSPPORIN"/>
</dbReference>
<sequence length="401" mass="41636">MQFLKSTVATASVLAALPVCAQSSVTLYGVVDTGIVYQNNQSSLGATSGGHSAVKFASGIWNGNRFGLLGSEDLGGGTKVIFKLESGFNLNTGGQQYANALFGRQSYVGVANTSFGTLTAGRQYTSYYTMLSPYSPTTWLTGYFGAHPGDLDSLDTNYRANNSLVYTSPKLHGFTFSGSYSIGGVPGSLNSGSTWSVGAQYQAGPMGIAAAVQRVNNSTPGGGVWGADSTTTSGGQVGVSSVTNGYQTAAAQQRIAVTAGYAFSPRWDVSASYSNVQYIPGVHSSFANTAIFNTAGAVLHFKPVLQWDLAAGYSFTRATKANGMTHAAQYQQFSLGEYYSLSKRTAIYALQAFQTASGQTLGTAGAGHVIDATATVGDGTQSTPSSGRRVFAAGVGIVHRF</sequence>
<evidence type="ECO:0000256" key="10">
    <source>
        <dbReference type="ARBA" id="ARBA00023237"/>
    </source>
</evidence>
<comment type="subcellular location">
    <subcellularLocation>
        <location evidence="1">Cell outer membrane</location>
        <topology evidence="1">Multi-pass membrane protein</topology>
    </subcellularLocation>
</comment>
<evidence type="ECO:0000256" key="4">
    <source>
        <dbReference type="ARBA" id="ARBA00022452"/>
    </source>
</evidence>
<keyword evidence="14" id="KW-1185">Reference proteome</keyword>
<feature type="chain" id="PRO_5045773729" evidence="11">
    <location>
        <begin position="22"/>
        <end position="401"/>
    </location>
</feature>
<feature type="domain" description="Porin" evidence="12">
    <location>
        <begin position="9"/>
        <end position="350"/>
    </location>
</feature>
<name>A0ABW7L6W0_9BURK</name>
<evidence type="ECO:0000256" key="7">
    <source>
        <dbReference type="ARBA" id="ARBA00023065"/>
    </source>
</evidence>
<evidence type="ECO:0000256" key="3">
    <source>
        <dbReference type="ARBA" id="ARBA00022448"/>
    </source>
</evidence>
<dbReference type="Proteomes" id="UP001609186">
    <property type="component" value="Unassembled WGS sequence"/>
</dbReference>
<proteinExistence type="predicted"/>
<accession>A0ABW7L6W0</accession>
<dbReference type="SUPFAM" id="SSF56935">
    <property type="entry name" value="Porins"/>
    <property type="match status" value="1"/>
</dbReference>
<gene>
    <name evidence="13" type="ORF">ACGTRS_15795</name>
</gene>
<evidence type="ECO:0000313" key="13">
    <source>
        <dbReference type="EMBL" id="MFH5252689.1"/>
    </source>
</evidence>
<feature type="signal peptide" evidence="11">
    <location>
        <begin position="1"/>
        <end position="21"/>
    </location>
</feature>
<evidence type="ECO:0000256" key="1">
    <source>
        <dbReference type="ARBA" id="ARBA00004571"/>
    </source>
</evidence>
<evidence type="ECO:0000259" key="12">
    <source>
        <dbReference type="Pfam" id="PF13609"/>
    </source>
</evidence>